<evidence type="ECO:0000256" key="5">
    <source>
        <dbReference type="ARBA" id="ARBA00022984"/>
    </source>
</evidence>
<dbReference type="InterPro" id="IPR012338">
    <property type="entry name" value="Beta-lactam/transpept-like"/>
</dbReference>
<evidence type="ECO:0000256" key="3">
    <source>
        <dbReference type="ARBA" id="ARBA00022801"/>
    </source>
</evidence>
<name>A0A7K0C0E3_9ACTN</name>
<dbReference type="GO" id="GO:0071555">
    <property type="term" value="P:cell wall organization"/>
    <property type="evidence" value="ECO:0007669"/>
    <property type="project" value="UniProtKB-KW"/>
</dbReference>
<dbReference type="GO" id="GO:0009002">
    <property type="term" value="F:serine-type D-Ala-D-Ala carboxypeptidase activity"/>
    <property type="evidence" value="ECO:0007669"/>
    <property type="project" value="InterPro"/>
</dbReference>
<evidence type="ECO:0000256" key="4">
    <source>
        <dbReference type="ARBA" id="ARBA00022960"/>
    </source>
</evidence>
<feature type="domain" description="Peptidase S11 D-alanyl-D-alanine carboxypeptidase A N-terminal" evidence="10">
    <location>
        <begin position="53"/>
        <end position="237"/>
    </location>
</feature>
<dbReference type="PRINTS" id="PR00725">
    <property type="entry name" value="DADACBPTASE1"/>
</dbReference>
<protein>
    <recommendedName>
        <fullName evidence="10">Peptidase S11 D-alanyl-D-alanine carboxypeptidase A N-terminal domain-containing protein</fullName>
    </recommendedName>
</protein>
<dbReference type="Pfam" id="PF00768">
    <property type="entry name" value="Peptidase_S11"/>
    <property type="match status" value="1"/>
</dbReference>
<dbReference type="GO" id="GO:0008360">
    <property type="term" value="P:regulation of cell shape"/>
    <property type="evidence" value="ECO:0007669"/>
    <property type="project" value="UniProtKB-KW"/>
</dbReference>
<dbReference type="PANTHER" id="PTHR21581">
    <property type="entry name" value="D-ALANYL-D-ALANINE CARBOXYPEPTIDASE"/>
    <property type="match status" value="1"/>
</dbReference>
<dbReference type="Gene3D" id="3.40.710.10">
    <property type="entry name" value="DD-peptidase/beta-lactamase superfamily"/>
    <property type="match status" value="1"/>
</dbReference>
<feature type="active site" description="Acyl-ester intermediate" evidence="7">
    <location>
        <position position="59"/>
    </location>
</feature>
<accession>A0A7K0C0E3</accession>
<evidence type="ECO:0000256" key="9">
    <source>
        <dbReference type="RuleBase" id="RU004016"/>
    </source>
</evidence>
<keyword evidence="6" id="KW-0961">Cell wall biogenesis/degradation</keyword>
<dbReference type="GO" id="GO:0006508">
    <property type="term" value="P:proteolysis"/>
    <property type="evidence" value="ECO:0007669"/>
    <property type="project" value="InterPro"/>
</dbReference>
<comment type="similarity">
    <text evidence="1 9">Belongs to the peptidase S11 family.</text>
</comment>
<comment type="caution">
    <text evidence="11">The sequence shown here is derived from an EMBL/GenBank/DDBJ whole genome shotgun (WGS) entry which is preliminary data.</text>
</comment>
<evidence type="ECO:0000256" key="7">
    <source>
        <dbReference type="PIRSR" id="PIRSR618044-1"/>
    </source>
</evidence>
<feature type="binding site" evidence="8">
    <location>
        <position position="221"/>
    </location>
    <ligand>
        <name>substrate</name>
    </ligand>
</feature>
<dbReference type="Proteomes" id="UP000487268">
    <property type="component" value="Unassembled WGS sequence"/>
</dbReference>
<dbReference type="InterPro" id="IPR001967">
    <property type="entry name" value="Peptidase_S11_N"/>
</dbReference>
<evidence type="ECO:0000313" key="12">
    <source>
        <dbReference type="Proteomes" id="UP000487268"/>
    </source>
</evidence>
<evidence type="ECO:0000256" key="6">
    <source>
        <dbReference type="ARBA" id="ARBA00023316"/>
    </source>
</evidence>
<keyword evidence="2" id="KW-0732">Signal</keyword>
<evidence type="ECO:0000256" key="1">
    <source>
        <dbReference type="ARBA" id="ARBA00007164"/>
    </source>
</evidence>
<sequence>MLVTGAVGLALAVVAGVFGLARGQAGGLPWPQGAQGALQIEGMPGVLRHGARRPTPIASVAKVMTAYVFLKGRGRAVYTVSAEEAERYGERLARQESLVPVRAGQRYTRRQALEALLTVSANNLAHEIARWDAGSEGAFVAKMNAAARELGMKDTRYTDPSGFDSGTVSTAVDQLVLLRAASRLPGFLAAASRPWFEAPGTVGRRPTTNLALGQQGIVAGKTGYTRAAGGNFVFLALVRKEGVPVLVQGVILGHRDAFSSASTCRLAPPLVEAAVRGLERPPRSGAAERVQGWVAA</sequence>
<dbReference type="InterPro" id="IPR018044">
    <property type="entry name" value="Peptidase_S11"/>
</dbReference>
<evidence type="ECO:0000313" key="11">
    <source>
        <dbReference type="EMBL" id="MQY06860.1"/>
    </source>
</evidence>
<proteinExistence type="inferred from homology"/>
<dbReference type="EMBL" id="WEGH01000003">
    <property type="protein sequence ID" value="MQY06860.1"/>
    <property type="molecule type" value="Genomic_DNA"/>
</dbReference>
<keyword evidence="5" id="KW-0573">Peptidoglycan synthesis</keyword>
<feature type="active site" evidence="7">
    <location>
        <position position="120"/>
    </location>
</feature>
<keyword evidence="3" id="KW-0378">Hydrolase</keyword>
<evidence type="ECO:0000256" key="8">
    <source>
        <dbReference type="PIRSR" id="PIRSR618044-2"/>
    </source>
</evidence>
<reference evidence="11 12" key="1">
    <citation type="submission" date="2019-10" db="EMBL/GenBank/DDBJ databases">
        <title>Actinomadura rubteroloni sp. nov. and Actinomadura macrotermitis sp. nov., isolated from the gut of fungus growing-termite Macrotermes natalensis.</title>
        <authorList>
            <person name="Benndorf R."/>
            <person name="Martin K."/>
            <person name="Kuefner M."/>
            <person name="De Beer W."/>
            <person name="Kaster A.-K."/>
            <person name="Vollmers J."/>
            <person name="Poulsen M."/>
            <person name="Beemelmanns C."/>
        </authorList>
    </citation>
    <scope>NUCLEOTIDE SEQUENCE [LARGE SCALE GENOMIC DNA]</scope>
    <source>
        <strain evidence="11 12">RB68</strain>
    </source>
</reference>
<evidence type="ECO:0000259" key="10">
    <source>
        <dbReference type="Pfam" id="PF00768"/>
    </source>
</evidence>
<dbReference type="SUPFAM" id="SSF56601">
    <property type="entry name" value="beta-lactamase/transpeptidase-like"/>
    <property type="match status" value="1"/>
</dbReference>
<dbReference type="AlphaFoldDB" id="A0A7K0C0E3"/>
<dbReference type="PANTHER" id="PTHR21581:SF33">
    <property type="entry name" value="D-ALANYL-D-ALANINE CARBOXYPEPTIDASE DACB"/>
    <property type="match status" value="1"/>
</dbReference>
<organism evidence="11 12">
    <name type="scientific">Actinomadura macrotermitis</name>
    <dbReference type="NCBI Taxonomy" id="2585200"/>
    <lineage>
        <taxon>Bacteria</taxon>
        <taxon>Bacillati</taxon>
        <taxon>Actinomycetota</taxon>
        <taxon>Actinomycetes</taxon>
        <taxon>Streptosporangiales</taxon>
        <taxon>Thermomonosporaceae</taxon>
        <taxon>Actinomadura</taxon>
    </lineage>
</organism>
<keyword evidence="12" id="KW-1185">Reference proteome</keyword>
<evidence type="ECO:0000256" key="2">
    <source>
        <dbReference type="ARBA" id="ARBA00022729"/>
    </source>
</evidence>
<keyword evidence="4" id="KW-0133">Cell shape</keyword>
<gene>
    <name evidence="11" type="ORF">ACRB68_49570</name>
</gene>
<dbReference type="GO" id="GO:0009252">
    <property type="term" value="P:peptidoglycan biosynthetic process"/>
    <property type="evidence" value="ECO:0007669"/>
    <property type="project" value="UniProtKB-KW"/>
</dbReference>
<feature type="active site" description="Proton acceptor" evidence="7">
    <location>
        <position position="62"/>
    </location>
</feature>